<comment type="caution">
    <text evidence="2">The sequence shown here is derived from an EMBL/GenBank/DDBJ whole genome shotgun (WGS) entry which is preliminary data.</text>
</comment>
<dbReference type="Proteomes" id="UP000824164">
    <property type="component" value="Unassembled WGS sequence"/>
</dbReference>
<proteinExistence type="predicted"/>
<dbReference type="InterPro" id="IPR000032">
    <property type="entry name" value="HPr-like"/>
</dbReference>
<dbReference type="Pfam" id="PF00381">
    <property type="entry name" value="PTS-HPr"/>
    <property type="match status" value="1"/>
</dbReference>
<name>A0A9D1KVR7_9FIRM</name>
<dbReference type="EMBL" id="DVLT01000001">
    <property type="protein sequence ID" value="HIU01682.1"/>
    <property type="molecule type" value="Genomic_DNA"/>
</dbReference>
<evidence type="ECO:0000313" key="2">
    <source>
        <dbReference type="EMBL" id="HIU01682.1"/>
    </source>
</evidence>
<reference evidence="2" key="2">
    <citation type="journal article" date="2021" name="PeerJ">
        <title>Extensive microbial diversity within the chicken gut microbiome revealed by metagenomics and culture.</title>
        <authorList>
            <person name="Gilroy R."/>
            <person name="Ravi A."/>
            <person name="Getino M."/>
            <person name="Pursley I."/>
            <person name="Horton D.L."/>
            <person name="Alikhan N.F."/>
            <person name="Baker D."/>
            <person name="Gharbi K."/>
            <person name="Hall N."/>
            <person name="Watson M."/>
            <person name="Adriaenssens E.M."/>
            <person name="Foster-Nyarko E."/>
            <person name="Jarju S."/>
            <person name="Secka A."/>
            <person name="Antonio M."/>
            <person name="Oren A."/>
            <person name="Chaudhuri R.R."/>
            <person name="La Ragione R."/>
            <person name="Hildebrand F."/>
            <person name="Pallen M.J."/>
        </authorList>
    </citation>
    <scope>NUCLEOTIDE SEQUENCE</scope>
    <source>
        <strain evidence="2">CHK187-14744</strain>
    </source>
</reference>
<reference evidence="2" key="1">
    <citation type="submission" date="2020-10" db="EMBL/GenBank/DDBJ databases">
        <authorList>
            <person name="Gilroy R."/>
        </authorList>
    </citation>
    <scope>NUCLEOTIDE SEQUENCE</scope>
    <source>
        <strain evidence="2">CHK187-14744</strain>
    </source>
</reference>
<feature type="domain" description="HPr" evidence="1">
    <location>
        <begin position="13"/>
        <end position="60"/>
    </location>
</feature>
<dbReference type="Gene3D" id="3.30.1340.10">
    <property type="entry name" value="HPr-like"/>
    <property type="match status" value="1"/>
</dbReference>
<sequence length="74" mass="8221">MQTQIRLNDLDGAKEFVRAASKCDFDIDVYFNKIALDAKSILGMMSLDPRNTITVDFVGDNANFSSVLAKYAVQ</sequence>
<gene>
    <name evidence="2" type="ORF">IAB63_00320</name>
</gene>
<evidence type="ECO:0000313" key="3">
    <source>
        <dbReference type="Proteomes" id="UP000824164"/>
    </source>
</evidence>
<evidence type="ECO:0000259" key="1">
    <source>
        <dbReference type="Pfam" id="PF00381"/>
    </source>
</evidence>
<dbReference type="AlphaFoldDB" id="A0A9D1KVR7"/>
<organism evidence="2 3">
    <name type="scientific">Candidatus Onthocola gallistercoris</name>
    <dbReference type="NCBI Taxonomy" id="2840876"/>
    <lineage>
        <taxon>Bacteria</taxon>
        <taxon>Bacillati</taxon>
        <taxon>Bacillota</taxon>
        <taxon>Bacilli</taxon>
        <taxon>Candidatus Onthocola</taxon>
    </lineage>
</organism>
<dbReference type="InterPro" id="IPR035895">
    <property type="entry name" value="HPr-like_sf"/>
</dbReference>
<protein>
    <submittedName>
        <fullName evidence="2">HPr family phosphocarrier protein</fullName>
    </submittedName>
</protein>
<dbReference type="SUPFAM" id="SSF55594">
    <property type="entry name" value="HPr-like"/>
    <property type="match status" value="1"/>
</dbReference>
<accession>A0A9D1KVR7</accession>